<keyword evidence="3" id="KW-1185">Reference proteome</keyword>
<dbReference type="HOGENOM" id="CLU_010595_2_3_1"/>
<dbReference type="SUPFAM" id="SSF53335">
    <property type="entry name" value="S-adenosyl-L-methionine-dependent methyltransferases"/>
    <property type="match status" value="1"/>
</dbReference>
<evidence type="ECO:0000313" key="2">
    <source>
        <dbReference type="EMBL" id="EPE02167.1"/>
    </source>
</evidence>
<dbReference type="PANTHER" id="PTHR43591:SF14">
    <property type="entry name" value="METHYLTRANSFERASE"/>
    <property type="match status" value="1"/>
</dbReference>
<dbReference type="InterPro" id="IPR029063">
    <property type="entry name" value="SAM-dependent_MTases_sf"/>
</dbReference>
<dbReference type="OMA" id="HEGSYIY"/>
<dbReference type="AlphaFoldDB" id="S3BP80"/>
<dbReference type="eggNOG" id="ENOG502QWDP">
    <property type="taxonomic scope" value="Eukaryota"/>
</dbReference>
<dbReference type="GO" id="GO:0008168">
    <property type="term" value="F:methyltransferase activity"/>
    <property type="evidence" value="ECO:0007669"/>
    <property type="project" value="TreeGrafter"/>
</dbReference>
<dbReference type="Pfam" id="PF13489">
    <property type="entry name" value="Methyltransf_23"/>
    <property type="match status" value="1"/>
</dbReference>
<reference evidence="2 3" key="1">
    <citation type="journal article" date="2013" name="BMC Genomics">
        <title>The genome and transcriptome of the pine saprophyte Ophiostoma piceae, and a comparison with the bark beetle-associated pine pathogen Grosmannia clavigera.</title>
        <authorList>
            <person name="Haridas S."/>
            <person name="Wang Y."/>
            <person name="Lim L."/>
            <person name="Massoumi Alamouti S."/>
            <person name="Jackman S."/>
            <person name="Docking R."/>
            <person name="Robertson G."/>
            <person name="Birol I."/>
            <person name="Bohlmann J."/>
            <person name="Breuil C."/>
        </authorList>
    </citation>
    <scope>NUCLEOTIDE SEQUENCE [LARGE SCALE GENOMIC DNA]</scope>
    <source>
        <strain evidence="2 3">UAMH 11346</strain>
    </source>
</reference>
<dbReference type="STRING" id="1262450.S3BP80"/>
<dbReference type="Gene3D" id="3.40.50.150">
    <property type="entry name" value="Vaccinia Virus protein VP39"/>
    <property type="match status" value="1"/>
</dbReference>
<comment type="similarity">
    <text evidence="1">Belongs to the methyltransferase superfamily. LaeA methyltransferase family.</text>
</comment>
<dbReference type="EMBL" id="KE148185">
    <property type="protein sequence ID" value="EPE02167.1"/>
    <property type="molecule type" value="Genomic_DNA"/>
</dbReference>
<dbReference type="PANTHER" id="PTHR43591">
    <property type="entry name" value="METHYLTRANSFERASE"/>
    <property type="match status" value="1"/>
</dbReference>
<accession>S3BP80</accession>
<dbReference type="VEuPathDB" id="FungiDB:F503_08474"/>
<evidence type="ECO:0000313" key="3">
    <source>
        <dbReference type="Proteomes" id="UP000016923"/>
    </source>
</evidence>
<proteinExistence type="inferred from homology"/>
<dbReference type="OrthoDB" id="2013972at2759"/>
<protein>
    <submittedName>
        <fullName evidence="2">Tam domain protein</fullName>
    </submittedName>
</protein>
<evidence type="ECO:0000256" key="1">
    <source>
        <dbReference type="ARBA" id="ARBA00038158"/>
    </source>
</evidence>
<dbReference type="Proteomes" id="UP000016923">
    <property type="component" value="Unassembled WGS sequence"/>
</dbReference>
<name>S3BP80_OPHP1</name>
<gene>
    <name evidence="2" type="ORF">F503_08474</name>
</gene>
<sequence>MRIERGMFADLPAYLFPNDQIEIERLDNQHEILKIVQGGRSYLAPWTRASPPRKVLDVATGTGRWAIEVGDEFPGTQVIGIDLSPIQPTLVPPNVTFFVDDAREGDWTGEDFDGIDYIHTRFTTGCWDSFQNDVVEKGYRALQPGGWLECQEMDEYWYSDDGSLAPDAPLVLWGKDLVEAGERSKRSLTAAASLRLWFEAAGFIDVREIVYKLPINGWARDLRLKKVGDMWQLNLQSGLQAFTYAYMHRVLGKTKEEIEVSLVNVRKDIANPRVHAYNLCYVVCGRKPMPDEMVASSCAVSIKSTRSSTSGSTLTPTPTI</sequence>
<organism evidence="2 3">
    <name type="scientific">Ophiostoma piceae (strain UAMH 11346)</name>
    <name type="common">Sap stain fungus</name>
    <dbReference type="NCBI Taxonomy" id="1262450"/>
    <lineage>
        <taxon>Eukaryota</taxon>
        <taxon>Fungi</taxon>
        <taxon>Dikarya</taxon>
        <taxon>Ascomycota</taxon>
        <taxon>Pezizomycotina</taxon>
        <taxon>Sordariomycetes</taxon>
        <taxon>Sordariomycetidae</taxon>
        <taxon>Ophiostomatales</taxon>
        <taxon>Ophiostomataceae</taxon>
        <taxon>Ophiostoma</taxon>
    </lineage>
</organism>
<dbReference type="CDD" id="cd02440">
    <property type="entry name" value="AdoMet_MTases"/>
    <property type="match status" value="1"/>
</dbReference>